<sequence>MHERPHRDWRRQRMTAGDREEREGRYHKLQRKNEFVGRHPMNRQEESVKRRRGRKLSISNDQFHRH</sequence>
<proteinExistence type="predicted"/>
<accession>A0AAE1PFB5</accession>
<dbReference type="EMBL" id="JAWZYT010002180">
    <property type="protein sequence ID" value="KAK4306097.1"/>
    <property type="molecule type" value="Genomic_DNA"/>
</dbReference>
<gene>
    <name evidence="2" type="ORF">Pmani_022047</name>
</gene>
<dbReference type="Proteomes" id="UP001292094">
    <property type="component" value="Unassembled WGS sequence"/>
</dbReference>
<comment type="caution">
    <text evidence="2">The sequence shown here is derived from an EMBL/GenBank/DDBJ whole genome shotgun (WGS) entry which is preliminary data.</text>
</comment>
<dbReference type="AlphaFoldDB" id="A0AAE1PFB5"/>
<evidence type="ECO:0000256" key="1">
    <source>
        <dbReference type="SAM" id="MobiDB-lite"/>
    </source>
</evidence>
<protein>
    <submittedName>
        <fullName evidence="2">Uncharacterized protein</fullName>
    </submittedName>
</protein>
<reference evidence="2" key="1">
    <citation type="submission" date="2023-11" db="EMBL/GenBank/DDBJ databases">
        <title>Genome assemblies of two species of porcelain crab, Petrolisthes cinctipes and Petrolisthes manimaculis (Anomura: Porcellanidae).</title>
        <authorList>
            <person name="Angst P."/>
        </authorList>
    </citation>
    <scope>NUCLEOTIDE SEQUENCE</scope>
    <source>
        <strain evidence="2">PB745_02</strain>
        <tissue evidence="2">Gill</tissue>
    </source>
</reference>
<feature type="compositionally biased region" description="Polar residues" evidence="1">
    <location>
        <begin position="57"/>
        <end position="66"/>
    </location>
</feature>
<feature type="region of interest" description="Disordered" evidence="1">
    <location>
        <begin position="1"/>
        <end position="66"/>
    </location>
</feature>
<evidence type="ECO:0000313" key="3">
    <source>
        <dbReference type="Proteomes" id="UP001292094"/>
    </source>
</evidence>
<keyword evidence="3" id="KW-1185">Reference proteome</keyword>
<evidence type="ECO:0000313" key="2">
    <source>
        <dbReference type="EMBL" id="KAK4306097.1"/>
    </source>
</evidence>
<name>A0AAE1PFB5_9EUCA</name>
<feature type="compositionally biased region" description="Basic and acidic residues" evidence="1">
    <location>
        <begin position="16"/>
        <end position="48"/>
    </location>
</feature>
<organism evidence="2 3">
    <name type="scientific">Petrolisthes manimaculis</name>
    <dbReference type="NCBI Taxonomy" id="1843537"/>
    <lineage>
        <taxon>Eukaryota</taxon>
        <taxon>Metazoa</taxon>
        <taxon>Ecdysozoa</taxon>
        <taxon>Arthropoda</taxon>
        <taxon>Crustacea</taxon>
        <taxon>Multicrustacea</taxon>
        <taxon>Malacostraca</taxon>
        <taxon>Eumalacostraca</taxon>
        <taxon>Eucarida</taxon>
        <taxon>Decapoda</taxon>
        <taxon>Pleocyemata</taxon>
        <taxon>Anomura</taxon>
        <taxon>Galatheoidea</taxon>
        <taxon>Porcellanidae</taxon>
        <taxon>Petrolisthes</taxon>
    </lineage>
</organism>